<keyword evidence="12 17" id="KW-1133">Transmembrane helix</keyword>
<evidence type="ECO:0000313" key="21">
    <source>
        <dbReference type="Proteomes" id="UP000319342"/>
    </source>
</evidence>
<evidence type="ECO:0000256" key="3">
    <source>
        <dbReference type="ARBA" id="ARBA00008883"/>
    </source>
</evidence>
<comment type="catalytic activity">
    <reaction evidence="15">
        <text>L-tyrosyl-[protein] + ATP = O-phospho-L-tyrosyl-[protein] + ADP + H(+)</text>
        <dbReference type="Rhea" id="RHEA:10596"/>
        <dbReference type="Rhea" id="RHEA-COMP:10136"/>
        <dbReference type="Rhea" id="RHEA-COMP:20101"/>
        <dbReference type="ChEBI" id="CHEBI:15378"/>
        <dbReference type="ChEBI" id="CHEBI:30616"/>
        <dbReference type="ChEBI" id="CHEBI:46858"/>
        <dbReference type="ChEBI" id="CHEBI:61978"/>
        <dbReference type="ChEBI" id="CHEBI:456216"/>
        <dbReference type="EC" id="2.7.10.2"/>
    </reaction>
</comment>
<keyword evidence="13 17" id="KW-0472">Membrane</keyword>
<accession>A0A518D182</accession>
<dbReference type="SUPFAM" id="SSF52540">
    <property type="entry name" value="P-loop containing nucleoside triphosphate hydrolases"/>
    <property type="match status" value="1"/>
</dbReference>
<feature type="coiled-coil region" evidence="16">
    <location>
        <begin position="407"/>
        <end position="441"/>
    </location>
</feature>
<feature type="domain" description="Polysaccharide chain length determinant N-terminal" evidence="18">
    <location>
        <begin position="28"/>
        <end position="104"/>
    </location>
</feature>
<evidence type="ECO:0000256" key="12">
    <source>
        <dbReference type="ARBA" id="ARBA00022989"/>
    </source>
</evidence>
<dbReference type="Pfam" id="PF02706">
    <property type="entry name" value="Wzz"/>
    <property type="match status" value="1"/>
</dbReference>
<keyword evidence="9" id="KW-0547">Nucleotide-binding</keyword>
<keyword evidence="6" id="KW-0997">Cell inner membrane</keyword>
<evidence type="ECO:0000256" key="14">
    <source>
        <dbReference type="ARBA" id="ARBA00023137"/>
    </source>
</evidence>
<comment type="subcellular location">
    <subcellularLocation>
        <location evidence="1">Cell inner membrane</location>
        <topology evidence="1">Multi-pass membrane protein</topology>
    </subcellularLocation>
</comment>
<feature type="transmembrane region" description="Helical" evidence="17">
    <location>
        <begin position="32"/>
        <end position="51"/>
    </location>
</feature>
<dbReference type="EMBL" id="CP036290">
    <property type="protein sequence ID" value="QDU85227.1"/>
    <property type="molecule type" value="Genomic_DNA"/>
</dbReference>
<evidence type="ECO:0000256" key="13">
    <source>
        <dbReference type="ARBA" id="ARBA00023136"/>
    </source>
</evidence>
<evidence type="ECO:0000256" key="16">
    <source>
        <dbReference type="SAM" id="Coils"/>
    </source>
</evidence>
<evidence type="ECO:0000256" key="1">
    <source>
        <dbReference type="ARBA" id="ARBA00004429"/>
    </source>
</evidence>
<keyword evidence="14" id="KW-0829">Tyrosine-protein kinase</keyword>
<dbReference type="GO" id="GO:0005524">
    <property type="term" value="F:ATP binding"/>
    <property type="evidence" value="ECO:0007669"/>
    <property type="project" value="UniProtKB-KW"/>
</dbReference>
<keyword evidence="10 20" id="KW-0418">Kinase</keyword>
<dbReference type="InterPro" id="IPR027417">
    <property type="entry name" value="P-loop_NTPase"/>
</dbReference>
<feature type="coiled-coil region" evidence="16">
    <location>
        <begin position="292"/>
        <end position="319"/>
    </location>
</feature>
<dbReference type="InterPro" id="IPR003856">
    <property type="entry name" value="LPS_length_determ_N"/>
</dbReference>
<keyword evidence="5" id="KW-1003">Cell membrane</keyword>
<comment type="similarity">
    <text evidence="2">Belongs to the CpsD/CapB family.</text>
</comment>
<evidence type="ECO:0000256" key="9">
    <source>
        <dbReference type="ARBA" id="ARBA00022741"/>
    </source>
</evidence>
<evidence type="ECO:0000256" key="15">
    <source>
        <dbReference type="ARBA" id="ARBA00051245"/>
    </source>
</evidence>
<feature type="domain" description="AAA" evidence="19">
    <location>
        <begin position="742"/>
        <end position="866"/>
    </location>
</feature>
<evidence type="ECO:0000256" key="11">
    <source>
        <dbReference type="ARBA" id="ARBA00022840"/>
    </source>
</evidence>
<reference evidence="20 21" key="1">
    <citation type="submission" date="2019-02" db="EMBL/GenBank/DDBJ databases">
        <title>Deep-cultivation of Planctomycetes and their phenomic and genomic characterization uncovers novel biology.</title>
        <authorList>
            <person name="Wiegand S."/>
            <person name="Jogler M."/>
            <person name="Boedeker C."/>
            <person name="Pinto D."/>
            <person name="Vollmers J."/>
            <person name="Rivas-Marin E."/>
            <person name="Kohn T."/>
            <person name="Peeters S.H."/>
            <person name="Heuer A."/>
            <person name="Rast P."/>
            <person name="Oberbeckmann S."/>
            <person name="Bunk B."/>
            <person name="Jeske O."/>
            <person name="Meyerdierks A."/>
            <person name="Storesund J.E."/>
            <person name="Kallscheuer N."/>
            <person name="Luecker S."/>
            <person name="Lage O.M."/>
            <person name="Pohl T."/>
            <person name="Merkel B.J."/>
            <person name="Hornburger P."/>
            <person name="Mueller R.-W."/>
            <person name="Bruemmer F."/>
            <person name="Labrenz M."/>
            <person name="Spormann A.M."/>
            <person name="Op den Camp H."/>
            <person name="Overmann J."/>
            <person name="Amann R."/>
            <person name="Jetten M.S.M."/>
            <person name="Mascher T."/>
            <person name="Medema M.H."/>
            <person name="Devos D.P."/>
            <person name="Kaster A.-K."/>
            <person name="Ovreas L."/>
            <person name="Rohde M."/>
            <person name="Galperin M.Y."/>
            <person name="Jogler C."/>
        </authorList>
    </citation>
    <scope>NUCLEOTIDE SEQUENCE [LARGE SCALE GENOMIC DNA]</scope>
    <source>
        <strain evidence="20 21">Pla163</strain>
    </source>
</reference>
<dbReference type="PANTHER" id="PTHR32309">
    <property type="entry name" value="TYROSINE-PROTEIN KINASE"/>
    <property type="match status" value="1"/>
</dbReference>
<dbReference type="RefSeq" id="WP_145188198.1">
    <property type="nucleotide sequence ID" value="NZ_CP036290.1"/>
</dbReference>
<evidence type="ECO:0000259" key="18">
    <source>
        <dbReference type="Pfam" id="PF02706"/>
    </source>
</evidence>
<dbReference type="PANTHER" id="PTHR32309:SF13">
    <property type="entry name" value="FERRIC ENTEROBACTIN TRANSPORT PROTEIN FEPE"/>
    <property type="match status" value="1"/>
</dbReference>
<evidence type="ECO:0000256" key="5">
    <source>
        <dbReference type="ARBA" id="ARBA00022475"/>
    </source>
</evidence>
<comment type="similarity">
    <text evidence="3">Belongs to the etk/wzc family.</text>
</comment>
<dbReference type="CDD" id="cd05387">
    <property type="entry name" value="BY-kinase"/>
    <property type="match status" value="1"/>
</dbReference>
<keyword evidence="7 20" id="KW-0808">Transferase</keyword>
<evidence type="ECO:0000256" key="17">
    <source>
        <dbReference type="SAM" id="Phobius"/>
    </source>
</evidence>
<gene>
    <name evidence="20" type="primary">ywqD_2</name>
    <name evidence="20" type="ORF">Pla163_23550</name>
</gene>
<evidence type="ECO:0000256" key="4">
    <source>
        <dbReference type="ARBA" id="ARBA00011903"/>
    </source>
</evidence>
<sequence>MPLTHEGTDRNGSPDPAAGLRHVLDLALRRRLALALFAVAGLGLALGWIGAQAPVYRATATVLIDEQDGASATLSELSLFGSAPRASAEIALLSSRALAEQVVATPADVLDADERARHLGLEAQVDDLARRPLAAAVGRLTGQIPAPRIAVRSERLDGSAPERVRLRFVSPTRVELAALGDMAYAEHFGSDATELDYAAGEPVEWSGLRLWIDADADRSLGTYVVHVRTPDDAARDLMNNTRVMETQRNSGVLELTVSDSDPLRAAAKANALCLNYFDLKVERSRRRASQSIGFIEDQLDEQTAALETAEADVVALRKQYPDLIDLTTSAGRIVEQLSGFEVERLRLDLARHALEEALELTQAGDDRGLSQLSSELADPLSKGLVERLETLGLERFAAARADGGPYRTLLQQRAVELDERADEARVELAALRAVLTAAEADEQGAFAGLSSSPSSGATVDPLTLGYLAELGRLQSQREVLASTYTVEHPERARIERAIVELRARLTQNLAQRAEALAALADDRDELAATARDAAMAQSGRDLESIDAALAATRARIADHLASRREALGRQYTELDRVCADLEAQLGALPEKERLLAAPLRRLETHKELTALLLKSLQEAQIARASALSSADFVDRAAAPDRRYAPRIGFTLGLGLVAGVLAGLALLLVREHLAESLESEGELERITGLPVLASVPDFKDGGRVATRTKDFVAMRDDPSGPVAEAYRSLRASLRFAVGDLGQMRTLAVTSSAPGEGKSTTNIDLAWCLASPSRRVLLVDADLRRPSVHRYLGLGDQVGLAECLTDEADWRERRQPSGRDHLDVLVAGRSRQVSADLLGSDAMSELVDEWLAEYDLVVFDLPPALVVADVEVFAHRLDAIVLLYRAGGLPSRVVENTAKRMRASGAKIVGLVMNACRPEKAKGAGAYSDYYKARSAYYQDDRSPDRQAA</sequence>
<dbReference type="Pfam" id="PF13614">
    <property type="entry name" value="AAA_31"/>
    <property type="match status" value="1"/>
</dbReference>
<evidence type="ECO:0000313" key="20">
    <source>
        <dbReference type="EMBL" id="QDU85227.1"/>
    </source>
</evidence>
<protein>
    <recommendedName>
        <fullName evidence="4">non-specific protein-tyrosine kinase</fullName>
        <ecNumber evidence="4">2.7.10.2</ecNumber>
    </recommendedName>
</protein>
<dbReference type="GO" id="GO:0004715">
    <property type="term" value="F:non-membrane spanning protein tyrosine kinase activity"/>
    <property type="evidence" value="ECO:0007669"/>
    <property type="project" value="UniProtKB-EC"/>
</dbReference>
<dbReference type="Proteomes" id="UP000319342">
    <property type="component" value="Chromosome"/>
</dbReference>
<evidence type="ECO:0000256" key="2">
    <source>
        <dbReference type="ARBA" id="ARBA00007316"/>
    </source>
</evidence>
<evidence type="ECO:0000256" key="6">
    <source>
        <dbReference type="ARBA" id="ARBA00022519"/>
    </source>
</evidence>
<dbReference type="InterPro" id="IPR025669">
    <property type="entry name" value="AAA_dom"/>
</dbReference>
<dbReference type="OrthoDB" id="9794577at2"/>
<dbReference type="Gene3D" id="3.40.50.300">
    <property type="entry name" value="P-loop containing nucleotide triphosphate hydrolases"/>
    <property type="match status" value="1"/>
</dbReference>
<evidence type="ECO:0000256" key="7">
    <source>
        <dbReference type="ARBA" id="ARBA00022679"/>
    </source>
</evidence>
<evidence type="ECO:0000256" key="10">
    <source>
        <dbReference type="ARBA" id="ARBA00022777"/>
    </source>
</evidence>
<proteinExistence type="inferred from homology"/>
<evidence type="ECO:0000259" key="19">
    <source>
        <dbReference type="Pfam" id="PF13614"/>
    </source>
</evidence>
<keyword evidence="11" id="KW-0067">ATP-binding</keyword>
<keyword evidence="8 17" id="KW-0812">Transmembrane</keyword>
<evidence type="ECO:0000256" key="8">
    <source>
        <dbReference type="ARBA" id="ARBA00022692"/>
    </source>
</evidence>
<dbReference type="InterPro" id="IPR005702">
    <property type="entry name" value="Wzc-like_C"/>
</dbReference>
<dbReference type="GO" id="GO:0005886">
    <property type="term" value="C:plasma membrane"/>
    <property type="evidence" value="ECO:0007669"/>
    <property type="project" value="UniProtKB-SubCell"/>
</dbReference>
<keyword evidence="21" id="KW-1185">Reference proteome</keyword>
<dbReference type="AlphaFoldDB" id="A0A518D182"/>
<dbReference type="EC" id="2.7.10.2" evidence="4"/>
<organism evidence="20 21">
    <name type="scientific">Rohdeia mirabilis</name>
    <dbReference type="NCBI Taxonomy" id="2528008"/>
    <lineage>
        <taxon>Bacteria</taxon>
        <taxon>Pseudomonadati</taxon>
        <taxon>Planctomycetota</taxon>
        <taxon>Planctomycetia</taxon>
        <taxon>Planctomycetia incertae sedis</taxon>
        <taxon>Rohdeia</taxon>
    </lineage>
</organism>
<name>A0A518D182_9BACT</name>
<keyword evidence="16" id="KW-0175">Coiled coil</keyword>
<dbReference type="InterPro" id="IPR050445">
    <property type="entry name" value="Bact_polysacc_biosynth/exp"/>
</dbReference>
<dbReference type="NCBIfam" id="TIGR01007">
    <property type="entry name" value="eps_fam"/>
    <property type="match status" value="1"/>
</dbReference>